<gene>
    <name evidence="1" type="ORF">CDAR_281511</name>
</gene>
<dbReference type="AlphaFoldDB" id="A0AAV4QXI7"/>
<accession>A0AAV4QXI7</accession>
<proteinExistence type="predicted"/>
<organism evidence="1 2">
    <name type="scientific">Caerostris darwini</name>
    <dbReference type="NCBI Taxonomy" id="1538125"/>
    <lineage>
        <taxon>Eukaryota</taxon>
        <taxon>Metazoa</taxon>
        <taxon>Ecdysozoa</taxon>
        <taxon>Arthropoda</taxon>
        <taxon>Chelicerata</taxon>
        <taxon>Arachnida</taxon>
        <taxon>Araneae</taxon>
        <taxon>Araneomorphae</taxon>
        <taxon>Entelegynae</taxon>
        <taxon>Araneoidea</taxon>
        <taxon>Araneidae</taxon>
        <taxon>Caerostris</taxon>
    </lineage>
</organism>
<keyword evidence="2" id="KW-1185">Reference proteome</keyword>
<protein>
    <submittedName>
        <fullName evidence="1">Uncharacterized protein</fullName>
    </submittedName>
</protein>
<reference evidence="1 2" key="1">
    <citation type="submission" date="2021-06" db="EMBL/GenBank/DDBJ databases">
        <title>Caerostris darwini draft genome.</title>
        <authorList>
            <person name="Kono N."/>
            <person name="Arakawa K."/>
        </authorList>
    </citation>
    <scope>NUCLEOTIDE SEQUENCE [LARGE SCALE GENOMIC DNA]</scope>
</reference>
<sequence length="104" mass="12187">MALRISQIQCAASEQGLLWNYLGRRWPFFPEQNIKWNSISTSPKQKKEWKLQSNSIQEYSEMENSPLISRTPPPPIIRFQDTPTRIHPFPTRLPLYSEQVENGS</sequence>
<evidence type="ECO:0000313" key="1">
    <source>
        <dbReference type="EMBL" id="GIY13984.1"/>
    </source>
</evidence>
<comment type="caution">
    <text evidence="1">The sequence shown here is derived from an EMBL/GenBank/DDBJ whole genome shotgun (WGS) entry which is preliminary data.</text>
</comment>
<dbReference type="Proteomes" id="UP001054837">
    <property type="component" value="Unassembled WGS sequence"/>
</dbReference>
<name>A0AAV4QXI7_9ARAC</name>
<dbReference type="EMBL" id="BPLQ01005302">
    <property type="protein sequence ID" value="GIY13984.1"/>
    <property type="molecule type" value="Genomic_DNA"/>
</dbReference>
<evidence type="ECO:0000313" key="2">
    <source>
        <dbReference type="Proteomes" id="UP001054837"/>
    </source>
</evidence>